<dbReference type="RefSeq" id="WP_111369906.1">
    <property type="nucleotide sequence ID" value="NZ_CP029480.1"/>
</dbReference>
<dbReference type="Proteomes" id="UP000249873">
    <property type="component" value="Chromosome"/>
</dbReference>
<dbReference type="KEGG" id="als:DJ013_00820"/>
<keyword evidence="2" id="KW-1185">Reference proteome</keyword>
<reference evidence="1 2" key="1">
    <citation type="submission" date="2018-05" db="EMBL/GenBank/DDBJ databases">
        <title>Complete genome sequence of Arcticibacterium luteifluviistationis SM1504T, a cytophagaceae bacterium isolated from Arctic surface seawater.</title>
        <authorList>
            <person name="Li Y."/>
            <person name="Qin Q.-L."/>
        </authorList>
    </citation>
    <scope>NUCLEOTIDE SEQUENCE [LARGE SCALE GENOMIC DNA]</scope>
    <source>
        <strain evidence="1 2">SM1504</strain>
    </source>
</reference>
<dbReference type="OrthoDB" id="1149894at2"/>
<dbReference type="EMBL" id="CP029480">
    <property type="protein sequence ID" value="AWV96804.1"/>
    <property type="molecule type" value="Genomic_DNA"/>
</dbReference>
<name>A0A2Z4G6Q0_9BACT</name>
<protein>
    <submittedName>
        <fullName evidence="1">Uncharacterized protein</fullName>
    </submittedName>
</protein>
<sequence>MKKIATDIETETWAKIIRSFREEGWIVTAKYWGFDAGIDDDYWCLRKGFKKIEFGWSNWTEGEIKASTELLMEIESKMNLNLKYGEPLNLKKSVIRTYKFQCLPLVILNLFNFFGRKL</sequence>
<evidence type="ECO:0000313" key="2">
    <source>
        <dbReference type="Proteomes" id="UP000249873"/>
    </source>
</evidence>
<proteinExistence type="predicted"/>
<organism evidence="1 2">
    <name type="scientific">Arcticibacterium luteifluviistationis</name>
    <dbReference type="NCBI Taxonomy" id="1784714"/>
    <lineage>
        <taxon>Bacteria</taxon>
        <taxon>Pseudomonadati</taxon>
        <taxon>Bacteroidota</taxon>
        <taxon>Cytophagia</taxon>
        <taxon>Cytophagales</taxon>
        <taxon>Leadbetterellaceae</taxon>
        <taxon>Arcticibacterium</taxon>
    </lineage>
</organism>
<gene>
    <name evidence="1" type="ORF">DJ013_00820</name>
</gene>
<dbReference type="AlphaFoldDB" id="A0A2Z4G6Q0"/>
<accession>A0A2Z4G6Q0</accession>
<evidence type="ECO:0000313" key="1">
    <source>
        <dbReference type="EMBL" id="AWV96804.1"/>
    </source>
</evidence>